<gene>
    <name evidence="1" type="ORF">LCGC14_1077210</name>
</gene>
<protein>
    <submittedName>
        <fullName evidence="1">Uncharacterized protein</fullName>
    </submittedName>
</protein>
<evidence type="ECO:0000313" key="1">
    <source>
        <dbReference type="EMBL" id="KKN06440.1"/>
    </source>
</evidence>
<comment type="caution">
    <text evidence="1">The sequence shown here is derived from an EMBL/GenBank/DDBJ whole genome shotgun (WGS) entry which is preliminary data.</text>
</comment>
<reference evidence="1" key="1">
    <citation type="journal article" date="2015" name="Nature">
        <title>Complex archaea that bridge the gap between prokaryotes and eukaryotes.</title>
        <authorList>
            <person name="Spang A."/>
            <person name="Saw J.H."/>
            <person name="Jorgensen S.L."/>
            <person name="Zaremba-Niedzwiedzka K."/>
            <person name="Martijn J."/>
            <person name="Lind A.E."/>
            <person name="van Eijk R."/>
            <person name="Schleper C."/>
            <person name="Guy L."/>
            <person name="Ettema T.J."/>
        </authorList>
    </citation>
    <scope>NUCLEOTIDE SEQUENCE</scope>
</reference>
<sequence>MVISSKDKMKINKNNDNFELDYYIKIIDNFKNTKVNQEVIEIWKDKSLIDLMKLLELTKNDAMVSNAIILILSLLDDIPPDLYNNRGVNSNQIPDKDKKYLIDQLKNEFLPN</sequence>
<dbReference type="AlphaFoldDB" id="A0A0F9MGE5"/>
<proteinExistence type="predicted"/>
<organism evidence="1">
    <name type="scientific">marine sediment metagenome</name>
    <dbReference type="NCBI Taxonomy" id="412755"/>
    <lineage>
        <taxon>unclassified sequences</taxon>
        <taxon>metagenomes</taxon>
        <taxon>ecological metagenomes</taxon>
    </lineage>
</organism>
<name>A0A0F9MGE5_9ZZZZ</name>
<accession>A0A0F9MGE5</accession>
<dbReference type="EMBL" id="LAZR01004691">
    <property type="protein sequence ID" value="KKN06440.1"/>
    <property type="molecule type" value="Genomic_DNA"/>
</dbReference>